<evidence type="ECO:0000256" key="2">
    <source>
        <dbReference type="ARBA" id="ARBA00022695"/>
    </source>
</evidence>
<keyword evidence="1" id="KW-0808">Transferase</keyword>
<evidence type="ECO:0000256" key="5">
    <source>
        <dbReference type="ARBA" id="ARBA00022801"/>
    </source>
</evidence>
<dbReference type="InterPro" id="IPR043502">
    <property type="entry name" value="DNA/RNA_pol_sf"/>
</dbReference>
<feature type="domain" description="Reverse transcriptase RNase H-like" evidence="7">
    <location>
        <begin position="4"/>
        <end position="96"/>
    </location>
</feature>
<evidence type="ECO:0000256" key="6">
    <source>
        <dbReference type="ARBA" id="ARBA00022918"/>
    </source>
</evidence>
<evidence type="ECO:0000256" key="4">
    <source>
        <dbReference type="ARBA" id="ARBA00022759"/>
    </source>
</evidence>
<dbReference type="EnsemblPlants" id="Solyc05g018566.1.1">
    <property type="protein sequence ID" value="Solyc05g018566.1.1"/>
    <property type="gene ID" value="Solyc05g018566.1"/>
</dbReference>
<dbReference type="Pfam" id="PF17917">
    <property type="entry name" value="RT_RNaseH"/>
    <property type="match status" value="1"/>
</dbReference>
<evidence type="ECO:0000313" key="9">
    <source>
        <dbReference type="Proteomes" id="UP000004994"/>
    </source>
</evidence>
<dbReference type="GO" id="GO:0003964">
    <property type="term" value="F:RNA-directed DNA polymerase activity"/>
    <property type="evidence" value="ECO:0007669"/>
    <property type="project" value="UniProtKB-KW"/>
</dbReference>
<evidence type="ECO:0000313" key="8">
    <source>
        <dbReference type="EnsemblPlants" id="Solyc05g018566.1.1"/>
    </source>
</evidence>
<dbReference type="CDD" id="cd09274">
    <property type="entry name" value="RNase_HI_RT_Ty3"/>
    <property type="match status" value="1"/>
</dbReference>
<dbReference type="Proteomes" id="UP000004994">
    <property type="component" value="Chromosome 5"/>
</dbReference>
<keyword evidence="6" id="KW-0695">RNA-directed DNA polymerase</keyword>
<dbReference type="OMA" id="KPFAMET"/>
<dbReference type="AlphaFoldDB" id="A0A3Q7HB82"/>
<reference evidence="8" key="1">
    <citation type="journal article" date="2012" name="Nature">
        <title>The tomato genome sequence provides insights into fleshy fruit evolution.</title>
        <authorList>
            <consortium name="Tomato Genome Consortium"/>
        </authorList>
    </citation>
    <scope>NUCLEOTIDE SEQUENCE [LARGE SCALE GENOMIC DNA]</scope>
    <source>
        <strain evidence="8">cv. Heinz 1706</strain>
    </source>
</reference>
<reference evidence="8" key="2">
    <citation type="submission" date="2019-01" db="UniProtKB">
        <authorList>
            <consortium name="EnsemblPlants"/>
        </authorList>
    </citation>
    <scope>IDENTIFICATION</scope>
    <source>
        <strain evidence="8">cv. Heinz 1706</strain>
    </source>
</reference>
<protein>
    <recommendedName>
        <fullName evidence="7">Reverse transcriptase RNase H-like domain-containing protein</fullName>
    </recommendedName>
</protein>
<proteinExistence type="predicted"/>
<dbReference type="STRING" id="4081.A0A3Q7HB82"/>
<keyword evidence="5" id="KW-0378">Hydrolase</keyword>
<evidence type="ECO:0000256" key="3">
    <source>
        <dbReference type="ARBA" id="ARBA00022722"/>
    </source>
</evidence>
<organism evidence="8">
    <name type="scientific">Solanum lycopersicum</name>
    <name type="common">Tomato</name>
    <name type="synonym">Lycopersicon esculentum</name>
    <dbReference type="NCBI Taxonomy" id="4081"/>
    <lineage>
        <taxon>Eukaryota</taxon>
        <taxon>Viridiplantae</taxon>
        <taxon>Streptophyta</taxon>
        <taxon>Embryophyta</taxon>
        <taxon>Tracheophyta</taxon>
        <taxon>Spermatophyta</taxon>
        <taxon>Magnoliopsida</taxon>
        <taxon>eudicotyledons</taxon>
        <taxon>Gunneridae</taxon>
        <taxon>Pentapetalae</taxon>
        <taxon>asterids</taxon>
        <taxon>lamiids</taxon>
        <taxon>Solanales</taxon>
        <taxon>Solanaceae</taxon>
        <taxon>Solanoideae</taxon>
        <taxon>Solaneae</taxon>
        <taxon>Solanum</taxon>
        <taxon>Solanum subgen. Lycopersicon</taxon>
    </lineage>
</organism>
<dbReference type="Gene3D" id="3.10.20.370">
    <property type="match status" value="1"/>
</dbReference>
<dbReference type="SUPFAM" id="SSF56672">
    <property type="entry name" value="DNA/RNA polymerases"/>
    <property type="match status" value="1"/>
</dbReference>
<accession>A0A3Q7HB82</accession>
<name>A0A3Q7HB82_SOLLC</name>
<dbReference type="PANTHER" id="PTHR34072">
    <property type="entry name" value="ENZYMATIC POLYPROTEIN-RELATED"/>
    <property type="match status" value="1"/>
</dbReference>
<dbReference type="InterPro" id="IPR041373">
    <property type="entry name" value="RT_RNaseH"/>
</dbReference>
<dbReference type="PANTHER" id="PTHR34072:SF50">
    <property type="entry name" value="NUCLEOTIDYLTRANSFERASE, RIBONUCLEASE H"/>
    <property type="match status" value="1"/>
</dbReference>
<evidence type="ECO:0000256" key="1">
    <source>
        <dbReference type="ARBA" id="ARBA00022679"/>
    </source>
</evidence>
<keyword evidence="9" id="KW-1185">Reference proteome</keyword>
<dbReference type="Gramene" id="Solyc05g018566.1.1">
    <property type="protein sequence ID" value="Solyc05g018566.1.1"/>
    <property type="gene ID" value="Solyc05g018566.1"/>
</dbReference>
<dbReference type="GO" id="GO:0016787">
    <property type="term" value="F:hydrolase activity"/>
    <property type="evidence" value="ECO:0007669"/>
    <property type="project" value="UniProtKB-KW"/>
</dbReference>
<keyword evidence="3" id="KW-0540">Nuclease</keyword>
<sequence length="133" mass="15091">MAHQVETDASGKGIGAILSQKGHPIAYFSQQLSARMQKVSTYHREMFAIIHGVSKWRQYLLGRKFTIITDQQSLRSLTKQTIQTSEQQKWLTKLVGFDFHIVYRPGKQNVAADALSRNFEAAYMSISITSVEL</sequence>
<dbReference type="FunFam" id="3.10.20.370:FF:000001">
    <property type="entry name" value="Retrovirus-related Pol polyprotein from transposon 17.6-like protein"/>
    <property type="match status" value="1"/>
</dbReference>
<dbReference type="InParanoid" id="A0A3Q7HB82"/>
<keyword evidence="4" id="KW-0255">Endonuclease</keyword>
<evidence type="ECO:0000259" key="7">
    <source>
        <dbReference type="Pfam" id="PF17917"/>
    </source>
</evidence>
<keyword evidence="2" id="KW-0548">Nucleotidyltransferase</keyword>
<dbReference type="GO" id="GO:0004519">
    <property type="term" value="F:endonuclease activity"/>
    <property type="evidence" value="ECO:0007669"/>
    <property type="project" value="UniProtKB-KW"/>
</dbReference>